<dbReference type="GO" id="GO:0006508">
    <property type="term" value="P:proteolysis"/>
    <property type="evidence" value="ECO:0007669"/>
    <property type="project" value="InterPro"/>
</dbReference>
<dbReference type="InterPro" id="IPR000668">
    <property type="entry name" value="Peptidase_C1A_C"/>
</dbReference>
<evidence type="ECO:0000259" key="3">
    <source>
        <dbReference type="Pfam" id="PF18560"/>
    </source>
</evidence>
<dbReference type="Gene3D" id="3.90.70.10">
    <property type="entry name" value="Cysteine proteinases"/>
    <property type="match status" value="1"/>
</dbReference>
<dbReference type="InterPro" id="IPR008964">
    <property type="entry name" value="Invasin/intimin_cell_adhesion"/>
</dbReference>
<dbReference type="Gene3D" id="2.60.40.10">
    <property type="entry name" value="Immunoglobulins"/>
    <property type="match status" value="1"/>
</dbReference>
<dbReference type="CDD" id="cd02619">
    <property type="entry name" value="Peptidase_C1"/>
    <property type="match status" value="1"/>
</dbReference>
<dbReference type="InterPro" id="IPR013128">
    <property type="entry name" value="Peptidase_C1A"/>
</dbReference>
<dbReference type="PANTHER" id="PTHR12411">
    <property type="entry name" value="CYSTEINE PROTEASE FAMILY C1-RELATED"/>
    <property type="match status" value="1"/>
</dbReference>
<dbReference type="Pfam" id="PF00112">
    <property type="entry name" value="Peptidase_C1"/>
    <property type="match status" value="1"/>
</dbReference>
<accession>A0A8T3VKZ0</accession>
<dbReference type="InterPro" id="IPR013783">
    <property type="entry name" value="Ig-like_fold"/>
</dbReference>
<sequence length="594" mass="67199">MWSMESALLKATGIEYGLSENNMQNNILKYSKYGIKDADEGGWQDWALSYILSWFGPFPEEFDAYDELSKLSPIINTNKNIHIQDAILLKERKNFTDNDAFKKAIMKYGSLHITYDPADDEQYYNKETSAQYRNDSTDQTHAVSLVGWDDNYPASNFIMTPPGNGAWIIKNSWGDNWGDNGYDYISYYDTSILCYQYSVGYIIGNTESYERNYQTDLGGFLTIDEYDTNVSYKVSYECLGDELISAVGTYFADEGEKYLIEIYVNDELTHIQTGIAPYRGFHTVKLTKEIPIKEWNRFTAVMTKESIPTFNESRQHYRENIALINEGAGWKDISKENKTVSLKVYTKYLDIYTEDLVKVYKNDSKFVADVGVTNKTVTFEINGVNYTRISDENGTAKMAINLNPGNYTIKTIFNGTTVENTITVLPTLIAENLVKYFRNASQFYITLIDGQGKAVSGVNITMNINGVFYNRLTNENGTAKLNINLEPGEYILTAIDPLTGLMMSYTISVLPVLNATDLEMKYMDGSTFNATVLDGEGNPLSDAKVTFNINGVFYTRTTDSNGIAKLNIRLMAGEYIITSEYEGMRIANTITIKD</sequence>
<evidence type="ECO:0000313" key="4">
    <source>
        <dbReference type="EMBL" id="MBE6505350.1"/>
    </source>
</evidence>
<evidence type="ECO:0000256" key="1">
    <source>
        <dbReference type="ARBA" id="ARBA00008455"/>
    </source>
</evidence>
<organism evidence="4 5">
    <name type="scientific">Methanobrevibacter millerae</name>
    <dbReference type="NCBI Taxonomy" id="230361"/>
    <lineage>
        <taxon>Archaea</taxon>
        <taxon>Methanobacteriati</taxon>
        <taxon>Methanobacteriota</taxon>
        <taxon>Methanomada group</taxon>
        <taxon>Methanobacteria</taxon>
        <taxon>Methanobacteriales</taxon>
        <taxon>Methanobacteriaceae</taxon>
        <taxon>Methanobrevibacter</taxon>
    </lineage>
</organism>
<dbReference type="InterPro" id="IPR040528">
    <property type="entry name" value="Lectin-like"/>
</dbReference>
<proteinExistence type="inferred from homology"/>
<protein>
    <submittedName>
        <fullName evidence="4">Uncharacterized protein</fullName>
    </submittedName>
</protein>
<dbReference type="AlphaFoldDB" id="A0A8T3VKZ0"/>
<feature type="domain" description="Lectin-like" evidence="3">
    <location>
        <begin position="213"/>
        <end position="345"/>
    </location>
</feature>
<reference evidence="4" key="1">
    <citation type="submission" date="2019-04" db="EMBL/GenBank/DDBJ databases">
        <title>Evolution of Biomass-Degrading Anaerobic Consortia Revealed by Metagenomics.</title>
        <authorList>
            <person name="Peng X."/>
        </authorList>
    </citation>
    <scope>NUCLEOTIDE SEQUENCE</scope>
    <source>
        <strain evidence="4">SIG12</strain>
    </source>
</reference>
<feature type="domain" description="Peptidase C1A papain C-terminal" evidence="2">
    <location>
        <begin position="5"/>
        <end position="186"/>
    </location>
</feature>
<dbReference type="SUPFAM" id="SSF49373">
    <property type="entry name" value="Invasin/intimin cell-adhesion fragments"/>
    <property type="match status" value="1"/>
</dbReference>
<gene>
    <name evidence="4" type="ORF">E7Z73_06375</name>
</gene>
<comment type="caution">
    <text evidence="4">The sequence shown here is derived from an EMBL/GenBank/DDBJ whole genome shotgun (WGS) entry which is preliminary data.</text>
</comment>
<name>A0A8T3VKZ0_9EURY</name>
<dbReference type="InterPro" id="IPR038765">
    <property type="entry name" value="Papain-like_cys_pep_sf"/>
</dbReference>
<evidence type="ECO:0000259" key="2">
    <source>
        <dbReference type="Pfam" id="PF00112"/>
    </source>
</evidence>
<dbReference type="SUPFAM" id="SSF54001">
    <property type="entry name" value="Cysteine proteinases"/>
    <property type="match status" value="1"/>
</dbReference>
<evidence type="ECO:0000313" key="5">
    <source>
        <dbReference type="Proteomes" id="UP000762703"/>
    </source>
</evidence>
<dbReference type="EMBL" id="SUTE01000047">
    <property type="protein sequence ID" value="MBE6505350.1"/>
    <property type="molecule type" value="Genomic_DNA"/>
</dbReference>
<dbReference type="Pfam" id="PF18560">
    <property type="entry name" value="Lectin_like"/>
    <property type="match status" value="1"/>
</dbReference>
<comment type="similarity">
    <text evidence="1">Belongs to the peptidase C1 family.</text>
</comment>
<dbReference type="Proteomes" id="UP000762703">
    <property type="component" value="Unassembled WGS sequence"/>
</dbReference>
<dbReference type="GO" id="GO:0008234">
    <property type="term" value="F:cysteine-type peptidase activity"/>
    <property type="evidence" value="ECO:0007669"/>
    <property type="project" value="InterPro"/>
</dbReference>